<comment type="caution">
    <text evidence="1">The sequence shown here is derived from an EMBL/GenBank/DDBJ whole genome shotgun (WGS) entry which is preliminary data.</text>
</comment>
<dbReference type="EMBL" id="JBHSML010000003">
    <property type="protein sequence ID" value="MFC5515483.1"/>
    <property type="molecule type" value="Genomic_DNA"/>
</dbReference>
<name>A0ABW0PTU7_9HYPH</name>
<evidence type="ECO:0000313" key="1">
    <source>
        <dbReference type="EMBL" id="MFC5515483.1"/>
    </source>
</evidence>
<dbReference type="Proteomes" id="UP001596150">
    <property type="component" value="Unassembled WGS sequence"/>
</dbReference>
<proteinExistence type="predicted"/>
<reference evidence="2" key="1">
    <citation type="journal article" date="2019" name="Int. J. Syst. Evol. Microbiol.">
        <title>The Global Catalogue of Microorganisms (GCM) 10K type strain sequencing project: providing services to taxonomists for standard genome sequencing and annotation.</title>
        <authorList>
            <consortium name="The Broad Institute Genomics Platform"/>
            <consortium name="The Broad Institute Genome Sequencing Center for Infectious Disease"/>
            <person name="Wu L."/>
            <person name="Ma J."/>
        </authorList>
    </citation>
    <scope>NUCLEOTIDE SEQUENCE [LARGE SCALE GENOMIC DNA]</scope>
    <source>
        <strain evidence="2">KACC 12633</strain>
    </source>
</reference>
<evidence type="ECO:0000313" key="2">
    <source>
        <dbReference type="Proteomes" id="UP001596150"/>
    </source>
</evidence>
<protein>
    <submittedName>
        <fullName evidence="1">Uncharacterized protein</fullName>
    </submittedName>
</protein>
<organism evidence="1 2">
    <name type="scientific">Kaistia terrae</name>
    <dbReference type="NCBI Taxonomy" id="537017"/>
    <lineage>
        <taxon>Bacteria</taxon>
        <taxon>Pseudomonadati</taxon>
        <taxon>Pseudomonadota</taxon>
        <taxon>Alphaproteobacteria</taxon>
        <taxon>Hyphomicrobiales</taxon>
        <taxon>Kaistiaceae</taxon>
        <taxon>Kaistia</taxon>
    </lineage>
</organism>
<keyword evidence="2" id="KW-1185">Reference proteome</keyword>
<sequence length="88" mass="10239">MSDKKRIIKDRLFKAFFCYKFSMAHTFKVGQRVTMDRSKIFSSAPGTYLIIAALPESGGRLQYRIKSELEKHERVAEQSQLHLMLEQA</sequence>
<dbReference type="RefSeq" id="WP_266342268.1">
    <property type="nucleotide sequence ID" value="NZ_JAPKNH010000001.1"/>
</dbReference>
<gene>
    <name evidence="1" type="ORF">ACFPP9_06850</name>
</gene>
<accession>A0ABW0PTU7</accession>